<protein>
    <submittedName>
        <fullName evidence="2">Uncharacterized protein</fullName>
    </submittedName>
</protein>
<dbReference type="EMBL" id="CP012333">
    <property type="protein sequence ID" value="AKU99161.1"/>
    <property type="molecule type" value="Genomic_DNA"/>
</dbReference>
<feature type="region of interest" description="Disordered" evidence="1">
    <location>
        <begin position="223"/>
        <end position="256"/>
    </location>
</feature>
<name>A0A0K1Q0J2_9BACT</name>
<reference evidence="2 3" key="1">
    <citation type="submission" date="2015-08" db="EMBL/GenBank/DDBJ databases">
        <authorList>
            <person name="Babu N.S."/>
            <person name="Beckwith C.J."/>
            <person name="Beseler K.G."/>
            <person name="Brison A."/>
            <person name="Carone J.V."/>
            <person name="Caskin T.P."/>
            <person name="Diamond M."/>
            <person name="Durham M.E."/>
            <person name="Foxe J.M."/>
            <person name="Go M."/>
            <person name="Henderson B.A."/>
            <person name="Jones I.B."/>
            <person name="McGettigan J.A."/>
            <person name="Micheletti S.J."/>
            <person name="Nasrallah M.E."/>
            <person name="Ortiz D."/>
            <person name="Piller C.R."/>
            <person name="Privatt S.R."/>
            <person name="Schneider S.L."/>
            <person name="Sharp S."/>
            <person name="Smith T.C."/>
            <person name="Stanton J.D."/>
            <person name="Ullery H.E."/>
            <person name="Wilson R.J."/>
            <person name="Serrano M.G."/>
            <person name="Buck G."/>
            <person name="Lee V."/>
            <person name="Wang Y."/>
            <person name="Carvalho R."/>
            <person name="Voegtly L."/>
            <person name="Shi R."/>
            <person name="Duckworth R."/>
            <person name="Johnson A."/>
            <person name="Loviza R."/>
            <person name="Walstead R."/>
            <person name="Shah Z."/>
            <person name="Kiflezghi M."/>
            <person name="Wade K."/>
            <person name="Ball S.L."/>
            <person name="Bradley K.W."/>
            <person name="Asai D.J."/>
            <person name="Bowman C.A."/>
            <person name="Russell D.A."/>
            <person name="Pope W.H."/>
            <person name="Jacobs-Sera D."/>
            <person name="Hendrix R.W."/>
            <person name="Hatfull G.F."/>
        </authorList>
    </citation>
    <scope>NUCLEOTIDE SEQUENCE [LARGE SCALE GENOMIC DNA]</scope>
    <source>
        <strain evidence="2 3">DSM 27648</strain>
    </source>
</reference>
<sequence>MVDDLDPLAYLRLPRLDVANAISLGKMLLALVPKDTSNTAKKAAKRMHASVEALEGAWRKRVRLEELSDPRPLDRKLDICWSALHDRIAAWEALDEHPDKQARASEAVKLLFPEGLAFLKLPYVAEHAESQRRLDVIDERKLAATIDGLAGKEFRLAVQDAHKAYGEALGITKAGAEQSDAPALDEPLRKLTAAIAAYNVQLLAHAEDDASAVASVRRALRPVDKFREAQGRRGSGVPADAPPPESPTPAPPTPPA</sequence>
<evidence type="ECO:0000313" key="2">
    <source>
        <dbReference type="EMBL" id="AKU99161.1"/>
    </source>
</evidence>
<dbReference type="AlphaFoldDB" id="A0A0K1Q0J2"/>
<dbReference type="Proteomes" id="UP000064967">
    <property type="component" value="Chromosome"/>
</dbReference>
<evidence type="ECO:0000313" key="3">
    <source>
        <dbReference type="Proteomes" id="UP000064967"/>
    </source>
</evidence>
<dbReference type="KEGG" id="llu:AKJ09_05825"/>
<keyword evidence="3" id="KW-1185">Reference proteome</keyword>
<gene>
    <name evidence="2" type="ORF">AKJ09_05825</name>
</gene>
<proteinExistence type="predicted"/>
<feature type="compositionally biased region" description="Pro residues" evidence="1">
    <location>
        <begin position="240"/>
        <end position="256"/>
    </location>
</feature>
<dbReference type="RefSeq" id="WP_146650486.1">
    <property type="nucleotide sequence ID" value="NZ_CP012333.1"/>
</dbReference>
<organism evidence="2 3">
    <name type="scientific">Labilithrix luteola</name>
    <dbReference type="NCBI Taxonomy" id="1391654"/>
    <lineage>
        <taxon>Bacteria</taxon>
        <taxon>Pseudomonadati</taxon>
        <taxon>Myxococcota</taxon>
        <taxon>Polyangia</taxon>
        <taxon>Polyangiales</taxon>
        <taxon>Labilitrichaceae</taxon>
        <taxon>Labilithrix</taxon>
    </lineage>
</organism>
<accession>A0A0K1Q0J2</accession>
<dbReference type="OrthoDB" id="5520474at2"/>
<evidence type="ECO:0000256" key="1">
    <source>
        <dbReference type="SAM" id="MobiDB-lite"/>
    </source>
</evidence>